<reference evidence="2 3" key="2">
    <citation type="submission" date="2017-09" db="EMBL/GenBank/DDBJ databases">
        <title>Extensive intraspecific genome diversity in a model arbuscular mycorrhizal fungus.</title>
        <authorList>
            <person name="Chen E.C."/>
            <person name="Morin E."/>
            <person name="Beaudet D."/>
            <person name="Noel J."/>
            <person name="Ndikumana S."/>
            <person name="Charron P."/>
            <person name="St-Onge C."/>
            <person name="Giorgi J."/>
            <person name="Grigoriev I.V."/>
            <person name="Roux C."/>
            <person name="Martin F.M."/>
            <person name="Corradi N."/>
        </authorList>
    </citation>
    <scope>NUCLEOTIDE SEQUENCE [LARGE SCALE GENOMIC DNA]</scope>
    <source>
        <strain evidence="2 3">A5</strain>
    </source>
</reference>
<reference evidence="2 3" key="1">
    <citation type="submission" date="2016-04" db="EMBL/GenBank/DDBJ databases">
        <title>Genome analyses suggest a sexual origin of heterokaryosis in a supposedly ancient asexual fungus.</title>
        <authorList>
            <person name="Ropars J."/>
            <person name="Sedzielewska K."/>
            <person name="Noel J."/>
            <person name="Charron P."/>
            <person name="Farinelli L."/>
            <person name="Marton T."/>
            <person name="Kruger M."/>
            <person name="Pelin A."/>
            <person name="Brachmann A."/>
            <person name="Corradi N."/>
        </authorList>
    </citation>
    <scope>NUCLEOTIDE SEQUENCE [LARGE SCALE GENOMIC DNA]</scope>
    <source>
        <strain evidence="2 3">A5</strain>
    </source>
</reference>
<protein>
    <submittedName>
        <fullName evidence="2">Uncharacterized protein</fullName>
    </submittedName>
</protein>
<dbReference type="EMBL" id="LLXJ01000059">
    <property type="protein sequence ID" value="PKC16137.1"/>
    <property type="molecule type" value="Genomic_DNA"/>
</dbReference>
<feature type="region of interest" description="Disordered" evidence="1">
    <location>
        <begin position="119"/>
        <end position="164"/>
    </location>
</feature>
<sequence>MGRCKKIGTSPDKERIYTKKNTKLYADILNCIQTYCPVVNATVGEKNHIKQREYAKLVRCIELHDLDDDNINQQIMKFLTGLLRQRRSFKCCGISNSMDGTEDALIFDFDKLKNRVNRENSGREVEDGDNNKENENEIKESDESEIADSNESEIEDSELEEDYYKENKEQTVIYDWSQ</sequence>
<evidence type="ECO:0000313" key="2">
    <source>
        <dbReference type="EMBL" id="PKC16137.1"/>
    </source>
</evidence>
<name>A0A2N0QAN6_9GLOM</name>
<dbReference type="Proteomes" id="UP000232722">
    <property type="component" value="Unassembled WGS sequence"/>
</dbReference>
<feature type="compositionally biased region" description="Acidic residues" evidence="1">
    <location>
        <begin position="142"/>
        <end position="161"/>
    </location>
</feature>
<gene>
    <name evidence="2" type="ORF">RhiirA5_370116</name>
</gene>
<dbReference type="VEuPathDB" id="FungiDB:FUN_003168"/>
<evidence type="ECO:0000313" key="3">
    <source>
        <dbReference type="Proteomes" id="UP000232722"/>
    </source>
</evidence>
<comment type="caution">
    <text evidence="2">The sequence shown here is derived from an EMBL/GenBank/DDBJ whole genome shotgun (WGS) entry which is preliminary data.</text>
</comment>
<dbReference type="AlphaFoldDB" id="A0A2N0QAN6"/>
<accession>A0A2N0QAN6</accession>
<evidence type="ECO:0000256" key="1">
    <source>
        <dbReference type="SAM" id="MobiDB-lite"/>
    </source>
</evidence>
<feature type="compositionally biased region" description="Basic and acidic residues" evidence="1">
    <location>
        <begin position="119"/>
        <end position="141"/>
    </location>
</feature>
<proteinExistence type="predicted"/>
<organism evidence="2 3">
    <name type="scientific">Rhizophagus irregularis</name>
    <dbReference type="NCBI Taxonomy" id="588596"/>
    <lineage>
        <taxon>Eukaryota</taxon>
        <taxon>Fungi</taxon>
        <taxon>Fungi incertae sedis</taxon>
        <taxon>Mucoromycota</taxon>
        <taxon>Glomeromycotina</taxon>
        <taxon>Glomeromycetes</taxon>
        <taxon>Glomerales</taxon>
        <taxon>Glomeraceae</taxon>
        <taxon>Rhizophagus</taxon>
    </lineage>
</organism>